<dbReference type="EMBL" id="CP059732">
    <property type="protein sequence ID" value="QMW02942.1"/>
    <property type="molecule type" value="Genomic_DNA"/>
</dbReference>
<dbReference type="AlphaFoldDB" id="A0A7G5GVQ0"/>
<sequence>MKNRVANHWLIVSNLLLVTTYGLAATPPIRNESPRITQQAQPNTANGWRQLFNGTDLTGWKHVGKGSMSVENGLIRGHGGMGLLYWTKEKFGNCTIRVVYKMQKTNSNSGVYIRIPLEPREEWMPVHYGYEVQIDNHPETSKEDDTHITGTLYSLNKPLAKPGKPGPEWNTMEITLNGPRTIISVNGVKVTDYKEGDPVPARKFDFEPYRGLRPNEGYIGLQNHGEHDVVFFKEVSVKPLSKN</sequence>
<feature type="chain" id="PRO_5028828507" evidence="1">
    <location>
        <begin position="25"/>
        <end position="243"/>
    </location>
</feature>
<dbReference type="InterPro" id="IPR010496">
    <property type="entry name" value="AL/BT2_dom"/>
</dbReference>
<dbReference type="GO" id="GO:0016787">
    <property type="term" value="F:hydrolase activity"/>
    <property type="evidence" value="ECO:0007669"/>
    <property type="project" value="InterPro"/>
</dbReference>
<name>A0A7G5GVQ0_9BACT</name>
<dbReference type="RefSeq" id="WP_182460234.1">
    <property type="nucleotide sequence ID" value="NZ_CP059732.1"/>
</dbReference>
<evidence type="ECO:0000256" key="1">
    <source>
        <dbReference type="SAM" id="SignalP"/>
    </source>
</evidence>
<keyword evidence="1" id="KW-0732">Signal</keyword>
<dbReference type="Proteomes" id="UP000515369">
    <property type="component" value="Chromosome"/>
</dbReference>
<organism evidence="3 4">
    <name type="scientific">Spirosoma foliorum</name>
    <dbReference type="NCBI Taxonomy" id="2710596"/>
    <lineage>
        <taxon>Bacteria</taxon>
        <taxon>Pseudomonadati</taxon>
        <taxon>Bacteroidota</taxon>
        <taxon>Cytophagia</taxon>
        <taxon>Cytophagales</taxon>
        <taxon>Cytophagaceae</taxon>
        <taxon>Spirosoma</taxon>
    </lineage>
</organism>
<protein>
    <submittedName>
        <fullName evidence="3">DUF1080 domain-containing protein</fullName>
    </submittedName>
</protein>
<feature type="domain" description="3-keto-alpha-glucoside-1,2-lyase/3-keto-2-hydroxy-glucal hydratase" evidence="2">
    <location>
        <begin position="47"/>
        <end position="238"/>
    </location>
</feature>
<proteinExistence type="predicted"/>
<evidence type="ECO:0000259" key="2">
    <source>
        <dbReference type="Pfam" id="PF06439"/>
    </source>
</evidence>
<feature type="signal peptide" evidence="1">
    <location>
        <begin position="1"/>
        <end position="24"/>
    </location>
</feature>
<evidence type="ECO:0000313" key="4">
    <source>
        <dbReference type="Proteomes" id="UP000515369"/>
    </source>
</evidence>
<dbReference type="KEGG" id="sfol:H3H32_34505"/>
<gene>
    <name evidence="3" type="ORF">H3H32_34505</name>
</gene>
<dbReference type="Pfam" id="PF06439">
    <property type="entry name" value="3keto-disac_hyd"/>
    <property type="match status" value="1"/>
</dbReference>
<reference evidence="3 4" key="1">
    <citation type="submission" date="2020-07" db="EMBL/GenBank/DDBJ databases">
        <title>Spirosoma foliorum sp. nov., isolated from the leaves on the Nejang mountain Korea, Republic of.</title>
        <authorList>
            <person name="Ho H."/>
            <person name="Lee Y.-J."/>
            <person name="Nurcahyanto D.-A."/>
            <person name="Kim S.-G."/>
        </authorList>
    </citation>
    <scope>NUCLEOTIDE SEQUENCE [LARGE SCALE GENOMIC DNA]</scope>
    <source>
        <strain evidence="3 4">PL0136</strain>
    </source>
</reference>
<keyword evidence="4" id="KW-1185">Reference proteome</keyword>
<accession>A0A7G5GVQ0</accession>
<dbReference type="Gene3D" id="2.60.120.560">
    <property type="entry name" value="Exo-inulinase, domain 1"/>
    <property type="match status" value="1"/>
</dbReference>
<evidence type="ECO:0000313" key="3">
    <source>
        <dbReference type="EMBL" id="QMW02942.1"/>
    </source>
</evidence>